<dbReference type="EMBL" id="PEWV01000028">
    <property type="protein sequence ID" value="PIU41895.1"/>
    <property type="molecule type" value="Genomic_DNA"/>
</dbReference>
<evidence type="ECO:0000256" key="1">
    <source>
        <dbReference type="ARBA" id="ARBA00022737"/>
    </source>
</evidence>
<dbReference type="InterPro" id="IPR019734">
    <property type="entry name" value="TPR_rpt"/>
</dbReference>
<dbReference type="Pfam" id="PF13181">
    <property type="entry name" value="TPR_8"/>
    <property type="match status" value="1"/>
</dbReference>
<evidence type="ECO:0000256" key="3">
    <source>
        <dbReference type="PROSITE-ProRule" id="PRU00339"/>
    </source>
</evidence>
<dbReference type="Pfam" id="PF13414">
    <property type="entry name" value="TPR_11"/>
    <property type="match status" value="1"/>
</dbReference>
<name>A0A2J0KU07_9BACT</name>
<evidence type="ECO:0000313" key="5">
    <source>
        <dbReference type="Proteomes" id="UP000230052"/>
    </source>
</evidence>
<dbReference type="PANTHER" id="PTHR44858">
    <property type="entry name" value="TETRATRICOPEPTIDE REPEAT PROTEIN 6"/>
    <property type="match status" value="1"/>
</dbReference>
<dbReference type="AlphaFoldDB" id="A0A2J0KU07"/>
<keyword evidence="2 3" id="KW-0802">TPR repeat</keyword>
<sequence length="180" mass="20708">MNIRKLVYFFILSGFLLLSVKGYCESAEDHVQKGISCHNDGKFDDAIAEYDRAIEIDPASYRAYNFRGIAYAAKDKNNLDVGLADLSKAIEIYPQYFEGYYNRARAYMYKNDLDSMISDLTTAIEIKQDFIEAYNLRAGAYLQKGIYDKAWDDVYRIKSFGRKIDPAFFEALKKASGREK</sequence>
<evidence type="ECO:0000313" key="4">
    <source>
        <dbReference type="EMBL" id="PIU41895.1"/>
    </source>
</evidence>
<dbReference type="Proteomes" id="UP000230052">
    <property type="component" value="Unassembled WGS sequence"/>
</dbReference>
<dbReference type="PROSITE" id="PS50005">
    <property type="entry name" value="TPR"/>
    <property type="match status" value="1"/>
</dbReference>
<organism evidence="4 5">
    <name type="scientific">Candidatus Aquitaenariimonas noxiae</name>
    <dbReference type="NCBI Taxonomy" id="1974741"/>
    <lineage>
        <taxon>Bacteria</taxon>
        <taxon>Pseudomonadati</taxon>
        <taxon>Candidatus Omnitrophota</taxon>
        <taxon>Candidatus Aquitaenariimonas</taxon>
    </lineage>
</organism>
<dbReference type="SUPFAM" id="SSF48452">
    <property type="entry name" value="TPR-like"/>
    <property type="match status" value="1"/>
</dbReference>
<accession>A0A2J0KU07</accession>
<dbReference type="PANTHER" id="PTHR44858:SF1">
    <property type="entry name" value="UDP-N-ACETYLGLUCOSAMINE--PEPTIDE N-ACETYLGLUCOSAMINYLTRANSFERASE SPINDLY-RELATED"/>
    <property type="match status" value="1"/>
</dbReference>
<dbReference type="InterPro" id="IPR050498">
    <property type="entry name" value="Ycf3"/>
</dbReference>
<dbReference type="Gene3D" id="1.25.40.10">
    <property type="entry name" value="Tetratricopeptide repeat domain"/>
    <property type="match status" value="2"/>
</dbReference>
<reference evidence="4 5" key="1">
    <citation type="submission" date="2017-09" db="EMBL/GenBank/DDBJ databases">
        <title>Depth-based differentiation of microbial function through sediment-hosted aquifers and enrichment of novel symbionts in the deep terrestrial subsurface.</title>
        <authorList>
            <person name="Probst A.J."/>
            <person name="Ladd B."/>
            <person name="Jarett J.K."/>
            <person name="Geller-Mcgrath D.E."/>
            <person name="Sieber C.M."/>
            <person name="Emerson J.B."/>
            <person name="Anantharaman K."/>
            <person name="Thomas B.C."/>
            <person name="Malmstrom R."/>
            <person name="Stieglmeier M."/>
            <person name="Klingl A."/>
            <person name="Woyke T."/>
            <person name="Ryan C.M."/>
            <person name="Banfield J.F."/>
        </authorList>
    </citation>
    <scope>NUCLEOTIDE SEQUENCE [LARGE SCALE GENOMIC DNA]</scope>
    <source>
        <strain evidence="4">CG07_land_8_20_14_0_80_42_15</strain>
    </source>
</reference>
<comment type="caution">
    <text evidence="4">The sequence shown here is derived from an EMBL/GenBank/DDBJ whole genome shotgun (WGS) entry which is preliminary data.</text>
</comment>
<dbReference type="SMART" id="SM00028">
    <property type="entry name" value="TPR"/>
    <property type="match status" value="4"/>
</dbReference>
<dbReference type="InterPro" id="IPR011990">
    <property type="entry name" value="TPR-like_helical_dom_sf"/>
</dbReference>
<protein>
    <submittedName>
        <fullName evidence="4">Uncharacterized protein</fullName>
    </submittedName>
</protein>
<keyword evidence="1" id="KW-0677">Repeat</keyword>
<feature type="repeat" description="TPR" evidence="3">
    <location>
        <begin position="27"/>
        <end position="60"/>
    </location>
</feature>
<proteinExistence type="predicted"/>
<evidence type="ECO:0000256" key="2">
    <source>
        <dbReference type="ARBA" id="ARBA00022803"/>
    </source>
</evidence>
<gene>
    <name evidence="4" type="ORF">COS99_02900</name>
</gene>